<dbReference type="Proteomes" id="UP000218209">
    <property type="component" value="Unassembled WGS sequence"/>
</dbReference>
<dbReference type="EMBL" id="KV918843">
    <property type="protein sequence ID" value="OSX77250.1"/>
    <property type="molecule type" value="Genomic_DNA"/>
</dbReference>
<feature type="compositionally biased region" description="Pro residues" evidence="1">
    <location>
        <begin position="211"/>
        <end position="297"/>
    </location>
</feature>
<evidence type="ECO:0000313" key="4">
    <source>
        <dbReference type="Proteomes" id="UP000218209"/>
    </source>
</evidence>
<evidence type="ECO:0000256" key="1">
    <source>
        <dbReference type="SAM" id="MobiDB-lite"/>
    </source>
</evidence>
<gene>
    <name evidence="3" type="ORF">BU14_0154s0025</name>
</gene>
<keyword evidence="4" id="KW-1185">Reference proteome</keyword>
<feature type="chain" id="PRO_5012823875" evidence="2">
    <location>
        <begin position="22"/>
        <end position="431"/>
    </location>
</feature>
<organism evidence="3 4">
    <name type="scientific">Porphyra umbilicalis</name>
    <name type="common">Purple laver</name>
    <name type="synonym">Red alga</name>
    <dbReference type="NCBI Taxonomy" id="2786"/>
    <lineage>
        <taxon>Eukaryota</taxon>
        <taxon>Rhodophyta</taxon>
        <taxon>Bangiophyceae</taxon>
        <taxon>Bangiales</taxon>
        <taxon>Bangiaceae</taxon>
        <taxon>Porphyra</taxon>
    </lineage>
</organism>
<reference evidence="3 4" key="1">
    <citation type="submission" date="2017-03" db="EMBL/GenBank/DDBJ databases">
        <title>WGS assembly of Porphyra umbilicalis.</title>
        <authorList>
            <person name="Brawley S.H."/>
            <person name="Blouin N.A."/>
            <person name="Ficko-Blean E."/>
            <person name="Wheeler G.L."/>
            <person name="Lohr M."/>
            <person name="Goodson H.V."/>
            <person name="Jenkins J.W."/>
            <person name="Blaby-Haas C.E."/>
            <person name="Helliwell K.E."/>
            <person name="Chan C."/>
            <person name="Marriage T."/>
            <person name="Bhattacharya D."/>
            <person name="Klein A.S."/>
            <person name="Badis Y."/>
            <person name="Brodie J."/>
            <person name="Cao Y."/>
            <person name="Collen J."/>
            <person name="Dittami S.M."/>
            <person name="Gachon C.M."/>
            <person name="Green B.R."/>
            <person name="Karpowicz S."/>
            <person name="Kim J.W."/>
            <person name="Kudahl U."/>
            <person name="Lin S."/>
            <person name="Michel G."/>
            <person name="Mittag M."/>
            <person name="Olson B.J."/>
            <person name="Pangilinan J."/>
            <person name="Peng Y."/>
            <person name="Qiu H."/>
            <person name="Shu S."/>
            <person name="Singer J.T."/>
            <person name="Smith A.G."/>
            <person name="Sprecher B.N."/>
            <person name="Wagner V."/>
            <person name="Wang W."/>
            <person name="Wang Z.-Y."/>
            <person name="Yan J."/>
            <person name="Yarish C."/>
            <person name="Zoeuner-Riek S."/>
            <person name="Zhuang Y."/>
            <person name="Zou Y."/>
            <person name="Lindquist E.A."/>
            <person name="Grimwood J."/>
            <person name="Barry K."/>
            <person name="Rokhsar D.S."/>
            <person name="Schmutz J."/>
            <person name="Stiller J.W."/>
            <person name="Grossman A.R."/>
            <person name="Prochnik S.E."/>
        </authorList>
    </citation>
    <scope>NUCLEOTIDE SEQUENCE [LARGE SCALE GENOMIC DNA]</scope>
    <source>
        <strain evidence="3">4086291</strain>
    </source>
</reference>
<feature type="signal peptide" evidence="2">
    <location>
        <begin position="1"/>
        <end position="21"/>
    </location>
</feature>
<proteinExistence type="predicted"/>
<accession>A0A1X6P908</accession>
<evidence type="ECO:0000313" key="3">
    <source>
        <dbReference type="EMBL" id="OSX77250.1"/>
    </source>
</evidence>
<dbReference type="AlphaFoldDB" id="A0A1X6P908"/>
<feature type="region of interest" description="Disordered" evidence="1">
    <location>
        <begin position="181"/>
        <end position="297"/>
    </location>
</feature>
<dbReference type="PRINTS" id="PR01217">
    <property type="entry name" value="PRICHEXTENSN"/>
</dbReference>
<feature type="region of interest" description="Disordered" evidence="1">
    <location>
        <begin position="122"/>
        <end position="142"/>
    </location>
</feature>
<keyword evidence="2" id="KW-0732">Signal</keyword>
<evidence type="ECO:0000256" key="2">
    <source>
        <dbReference type="SAM" id="SignalP"/>
    </source>
</evidence>
<protein>
    <submittedName>
        <fullName evidence="3">Uncharacterized protein</fullName>
    </submittedName>
</protein>
<name>A0A1X6P908_PORUM</name>
<sequence>MRARGAAWAAAALLAAAAAAAAVGGAARAPPFPRPAATVGPAAAAAAAAAARRPAPWVWEVADNPAPSTFRPQPGVPDWVLDATSAPPIGRRAAAWALPSGLYVLAPRLSYGVGLWARNASPNAAAPRHPPRVPQQEFCPSHDKQREKIMHHKMSTTSLPAAHPQPTPLSHYMGVKTKTKRLQGLDRDSPPPSPAIFSKRAATVARAESPYPTPLPHPPYPTPPTPPPYPTPPTPPPLPHPPYITPPTPTSPPLPLPHPPYPTPPTSPPLPHPPYPTPLIQPPHPTPPTHPTYPIPPTPPPLPHPLYPTPIPRPPRPPASRPAAAKMGWKGVCRSSAPSTAPPPTSFFLRLPGCRTATPIRISVHRFICARDTGMSCRLSNMTLSPMWNSLCTINIKVTGFVTSSLLCFSQKLDPQHPLQHHEPPSEPMKQ</sequence>